<dbReference type="SUPFAM" id="SSF52540">
    <property type="entry name" value="P-loop containing nucleoside triphosphate hydrolases"/>
    <property type="match status" value="1"/>
</dbReference>
<evidence type="ECO:0000256" key="6">
    <source>
        <dbReference type="ARBA" id="ARBA00022989"/>
    </source>
</evidence>
<evidence type="ECO:0000313" key="12">
    <source>
        <dbReference type="Proteomes" id="UP000000422"/>
    </source>
</evidence>
<dbReference type="GO" id="GO:0140359">
    <property type="term" value="F:ABC-type transporter activity"/>
    <property type="evidence" value="ECO:0007669"/>
    <property type="project" value="InterPro"/>
</dbReference>
<dbReference type="PROSITE" id="PS50893">
    <property type="entry name" value="ABC_TRANSPORTER_2"/>
    <property type="match status" value="1"/>
</dbReference>
<evidence type="ECO:0000256" key="5">
    <source>
        <dbReference type="ARBA" id="ARBA00022840"/>
    </source>
</evidence>
<evidence type="ECO:0000256" key="3">
    <source>
        <dbReference type="ARBA" id="ARBA00022692"/>
    </source>
</evidence>
<evidence type="ECO:0000256" key="7">
    <source>
        <dbReference type="ARBA" id="ARBA00023136"/>
    </source>
</evidence>
<dbReference type="InterPro" id="IPR039421">
    <property type="entry name" value="Type_1_exporter"/>
</dbReference>
<dbReference type="STRING" id="273121.WS1264"/>
<dbReference type="Gene3D" id="3.40.50.300">
    <property type="entry name" value="P-loop containing nucleotide triphosphate hydrolases"/>
    <property type="match status" value="1"/>
</dbReference>
<keyword evidence="7 8" id="KW-0472">Membrane</keyword>
<feature type="transmembrane region" description="Helical" evidence="8">
    <location>
        <begin position="276"/>
        <end position="299"/>
    </location>
</feature>
<evidence type="ECO:0000259" key="10">
    <source>
        <dbReference type="PROSITE" id="PS50929"/>
    </source>
</evidence>
<feature type="transmembrane region" description="Helical" evidence="8">
    <location>
        <begin position="247"/>
        <end position="270"/>
    </location>
</feature>
<dbReference type="InterPro" id="IPR027417">
    <property type="entry name" value="P-loop_NTPase"/>
</dbReference>
<keyword evidence="3 8" id="KW-0812">Transmembrane</keyword>
<evidence type="ECO:0000256" key="1">
    <source>
        <dbReference type="ARBA" id="ARBA00004651"/>
    </source>
</evidence>
<dbReference type="PROSITE" id="PS00211">
    <property type="entry name" value="ABC_TRANSPORTER_1"/>
    <property type="match status" value="1"/>
</dbReference>
<dbReference type="SUPFAM" id="SSF90123">
    <property type="entry name" value="ABC transporter transmembrane region"/>
    <property type="match status" value="1"/>
</dbReference>
<comment type="subcellular location">
    <subcellularLocation>
        <location evidence="1">Cell membrane</location>
        <topology evidence="1">Multi-pass membrane protein</topology>
    </subcellularLocation>
</comment>
<feature type="transmembrane region" description="Helical" evidence="8">
    <location>
        <begin position="23"/>
        <end position="49"/>
    </location>
</feature>
<keyword evidence="6 8" id="KW-1133">Transmembrane helix</keyword>
<dbReference type="FunFam" id="3.40.50.300:FF:000287">
    <property type="entry name" value="Multidrug ABC transporter ATP-binding protein"/>
    <property type="match status" value="1"/>
</dbReference>
<evidence type="ECO:0000256" key="2">
    <source>
        <dbReference type="ARBA" id="ARBA00022448"/>
    </source>
</evidence>
<dbReference type="InterPro" id="IPR011527">
    <property type="entry name" value="ABC1_TM_dom"/>
</dbReference>
<feature type="domain" description="ABC transporter" evidence="9">
    <location>
        <begin position="336"/>
        <end position="571"/>
    </location>
</feature>
<dbReference type="InterPro" id="IPR003593">
    <property type="entry name" value="AAA+_ATPase"/>
</dbReference>
<keyword evidence="2" id="KW-0813">Transport</keyword>
<dbReference type="GO" id="GO:0005886">
    <property type="term" value="C:plasma membrane"/>
    <property type="evidence" value="ECO:0007669"/>
    <property type="project" value="UniProtKB-SubCell"/>
</dbReference>
<dbReference type="InterPro" id="IPR036640">
    <property type="entry name" value="ABC1_TM_sf"/>
</dbReference>
<dbReference type="GO" id="GO:0005524">
    <property type="term" value="F:ATP binding"/>
    <property type="evidence" value="ECO:0007669"/>
    <property type="project" value="UniProtKB-KW"/>
</dbReference>
<dbReference type="HOGENOM" id="CLU_000604_84_9_7"/>
<dbReference type="PROSITE" id="PS50929">
    <property type="entry name" value="ABC_TM1F"/>
    <property type="match status" value="1"/>
</dbReference>
<protein>
    <submittedName>
        <fullName evidence="11">YBTP PROTEIN</fullName>
    </submittedName>
</protein>
<evidence type="ECO:0000259" key="9">
    <source>
        <dbReference type="PROSITE" id="PS50893"/>
    </source>
</evidence>
<reference evidence="11 12" key="1">
    <citation type="journal article" date="2003" name="Proc. Natl. Acad. Sci. U.S.A.">
        <title>Complete genome sequence and analysis of Wolinella succinogenes.</title>
        <authorList>
            <person name="Baar C."/>
            <person name="Eppinger M."/>
            <person name="Raddatz G."/>
            <person name="Simon JM."/>
            <person name="Lanz C."/>
            <person name="Klimmek O."/>
            <person name="Nandakumar R."/>
            <person name="Gross R."/>
            <person name="Rosinus A."/>
            <person name="Keller H."/>
            <person name="Jagtap P."/>
            <person name="Linke B."/>
            <person name="Meyer F."/>
            <person name="Lederer H."/>
            <person name="Schuster S.C."/>
        </authorList>
    </citation>
    <scope>NUCLEOTIDE SEQUENCE [LARGE SCALE GENOMIC DNA]</scope>
    <source>
        <strain evidence="12">ATCC 29543 / DSM 1740 / CCUG 13145 / JCM 31913 / LMG 7466 / NCTC 11488 / FDC 602W</strain>
    </source>
</reference>
<evidence type="ECO:0000313" key="11">
    <source>
        <dbReference type="EMBL" id="CAE10343.1"/>
    </source>
</evidence>
<dbReference type="eggNOG" id="COG1132">
    <property type="taxonomic scope" value="Bacteria"/>
</dbReference>
<dbReference type="AlphaFoldDB" id="Q7M918"/>
<evidence type="ECO:0000256" key="8">
    <source>
        <dbReference type="SAM" id="Phobius"/>
    </source>
</evidence>
<dbReference type="PANTHER" id="PTHR24221">
    <property type="entry name" value="ATP-BINDING CASSETTE SUB-FAMILY B"/>
    <property type="match status" value="1"/>
</dbReference>
<dbReference type="InterPro" id="IPR003439">
    <property type="entry name" value="ABC_transporter-like_ATP-bd"/>
</dbReference>
<dbReference type="PANTHER" id="PTHR24221:SF397">
    <property type="entry name" value="ABC TRANSPORTER, ATP-BINDING TRANSMEMBRANE PROTEIN"/>
    <property type="match status" value="1"/>
</dbReference>
<evidence type="ECO:0000256" key="4">
    <source>
        <dbReference type="ARBA" id="ARBA00022741"/>
    </source>
</evidence>
<gene>
    <name evidence="11" type="primary">YBTP</name>
    <name evidence="11" type="ordered locus">WS1264</name>
</gene>
<dbReference type="Pfam" id="PF00005">
    <property type="entry name" value="ABC_tran"/>
    <property type="match status" value="1"/>
</dbReference>
<dbReference type="Pfam" id="PF00664">
    <property type="entry name" value="ABC_membrane"/>
    <property type="match status" value="1"/>
</dbReference>
<feature type="domain" description="ABC transmembrane type-1" evidence="10">
    <location>
        <begin position="25"/>
        <end position="305"/>
    </location>
</feature>
<dbReference type="GO" id="GO:0034040">
    <property type="term" value="F:ATPase-coupled lipid transmembrane transporter activity"/>
    <property type="evidence" value="ECO:0007669"/>
    <property type="project" value="TreeGrafter"/>
</dbReference>
<feature type="transmembrane region" description="Helical" evidence="8">
    <location>
        <begin position="61"/>
        <end position="81"/>
    </location>
</feature>
<keyword evidence="4" id="KW-0547">Nucleotide-binding</keyword>
<proteinExistence type="predicted"/>
<dbReference type="GO" id="GO:0016887">
    <property type="term" value="F:ATP hydrolysis activity"/>
    <property type="evidence" value="ECO:0007669"/>
    <property type="project" value="InterPro"/>
</dbReference>
<dbReference type="EMBL" id="BX571660">
    <property type="protein sequence ID" value="CAE10343.1"/>
    <property type="molecule type" value="Genomic_DNA"/>
</dbReference>
<organism evidence="12">
    <name type="scientific">Wolinella succinogenes (strain ATCC 29543 / DSM 1740 / CCUG 13145 / JCM 31913 / LMG 7466 / NCTC 11488 / FDC 602W)</name>
    <name type="common">Vibrio succinogenes</name>
    <dbReference type="NCBI Taxonomy" id="273121"/>
    <lineage>
        <taxon>Bacteria</taxon>
        <taxon>Pseudomonadati</taxon>
        <taxon>Campylobacterota</taxon>
        <taxon>Epsilonproteobacteria</taxon>
        <taxon>Campylobacterales</taxon>
        <taxon>Helicobacteraceae</taxon>
        <taxon>Wolinella</taxon>
    </lineage>
</organism>
<feature type="transmembrane region" description="Helical" evidence="8">
    <location>
        <begin position="158"/>
        <end position="179"/>
    </location>
</feature>
<keyword evidence="5" id="KW-0067">ATP-binding</keyword>
<dbReference type="RefSeq" id="WP_011139129.1">
    <property type="nucleotide sequence ID" value="NC_005090.1"/>
</dbReference>
<dbReference type="Gene3D" id="1.20.1560.10">
    <property type="entry name" value="ABC transporter type 1, transmembrane domain"/>
    <property type="match status" value="1"/>
</dbReference>
<dbReference type="Proteomes" id="UP000000422">
    <property type="component" value="Chromosome"/>
</dbReference>
<dbReference type="InterPro" id="IPR017871">
    <property type="entry name" value="ABC_transporter-like_CS"/>
</dbReference>
<sequence>MNSQEKPSQGALWPIMAPVKVEIGVAIFLAALAALASIVGLSALALSIASLVHGAIEWEKVILAGGCMIASFTSRMFAFRISHLGAFKLEQILRTNLSTHLAQIPLGHIITLGSGSLKKVMLDDVKNLHAFVADSTPMIGRAAITPFASLIAMAIFDWRLACVSLGVLLLGGGVMYWVMRDSVEYRRSYEQNQGKINAAVIEFVQAMPVVRTFDDGSSSFGRYQNALEEYRRSLKEWIALTGTSARIGMMVLSPIPTLLAIASVGSWLYLQNDLEFGALIATLLLGTGMADAMMPLMWLSNFIKKSESAAHKIRDILRIAPLPSCPNPEIPRDSSVRFEGVSFSYEGRESLALKEVSFEVPEGSVCALVGPSGAGKSTAAKLIPRFWDVSEGRILLGGVDVREIEPSVLMDHVSFVFQDTFLFQDTLFNNILMAKPNATKEEAIEAAKAAQIHDFILTLPQGYETLAGDRGANLSGGQKQRITIARAILRHAPVVVLDEATAFADPENEEEIIKALAELMKGKTVIVIAHRLSTIKDVDQIIVFDQGRAIERGKHEELLEHKGLYAKLWGHYQQAQSWDIHHKEAQS</sequence>
<accession>Q7M918</accession>
<keyword evidence="12" id="KW-1185">Reference proteome</keyword>
<dbReference type="KEGG" id="wsu:WS1264"/>
<dbReference type="SMART" id="SM00382">
    <property type="entry name" value="AAA"/>
    <property type="match status" value="1"/>
</dbReference>
<name>Q7M918_WOLSU</name>